<dbReference type="EMBL" id="CAJOBP010102289">
    <property type="protein sequence ID" value="CAF4979452.1"/>
    <property type="molecule type" value="Genomic_DNA"/>
</dbReference>
<keyword evidence="4" id="KW-1185">Reference proteome</keyword>
<dbReference type="EMBL" id="CAJOBP010081245">
    <property type="protein sequence ID" value="CAF4915649.1"/>
    <property type="molecule type" value="Genomic_DNA"/>
</dbReference>
<feature type="region of interest" description="Disordered" evidence="1">
    <location>
        <begin position="1"/>
        <end position="23"/>
    </location>
</feature>
<comment type="caution">
    <text evidence="3">The sequence shown here is derived from an EMBL/GenBank/DDBJ whole genome shotgun (WGS) entry which is preliminary data.</text>
</comment>
<reference evidence="3" key="1">
    <citation type="submission" date="2021-02" db="EMBL/GenBank/DDBJ databases">
        <authorList>
            <person name="Nowell W R."/>
        </authorList>
    </citation>
    <scope>NUCLEOTIDE SEQUENCE</scope>
</reference>
<gene>
    <name evidence="2" type="ORF">UJA718_LOCUS46174</name>
    <name evidence="3" type="ORF">UJA718_LOCUS49224</name>
</gene>
<feature type="non-terminal residue" evidence="3">
    <location>
        <position position="1"/>
    </location>
</feature>
<evidence type="ECO:0000256" key="1">
    <source>
        <dbReference type="SAM" id="MobiDB-lite"/>
    </source>
</evidence>
<feature type="compositionally biased region" description="Acidic residues" evidence="1">
    <location>
        <begin position="1"/>
        <end position="22"/>
    </location>
</feature>
<dbReference type="AlphaFoldDB" id="A0A821ZJ92"/>
<protein>
    <submittedName>
        <fullName evidence="3">Uncharacterized protein</fullName>
    </submittedName>
</protein>
<evidence type="ECO:0000313" key="3">
    <source>
        <dbReference type="EMBL" id="CAF4979452.1"/>
    </source>
</evidence>
<evidence type="ECO:0000313" key="4">
    <source>
        <dbReference type="Proteomes" id="UP000663873"/>
    </source>
</evidence>
<dbReference type="Proteomes" id="UP000663873">
    <property type="component" value="Unassembled WGS sequence"/>
</dbReference>
<sequence>SDDIGIDDIINNDDDVIDDNDNDQGMVEKIFNTNKK</sequence>
<accession>A0A821ZJ92</accession>
<name>A0A821ZJ92_9BILA</name>
<proteinExistence type="predicted"/>
<evidence type="ECO:0000313" key="2">
    <source>
        <dbReference type="EMBL" id="CAF4915649.1"/>
    </source>
</evidence>
<organism evidence="3 4">
    <name type="scientific">Rotaria socialis</name>
    <dbReference type="NCBI Taxonomy" id="392032"/>
    <lineage>
        <taxon>Eukaryota</taxon>
        <taxon>Metazoa</taxon>
        <taxon>Spiralia</taxon>
        <taxon>Gnathifera</taxon>
        <taxon>Rotifera</taxon>
        <taxon>Eurotatoria</taxon>
        <taxon>Bdelloidea</taxon>
        <taxon>Philodinida</taxon>
        <taxon>Philodinidae</taxon>
        <taxon>Rotaria</taxon>
    </lineage>
</organism>